<keyword evidence="7 15" id="KW-0808">Transferase</keyword>
<dbReference type="GO" id="GO:0044206">
    <property type="term" value="P:UMP salvage"/>
    <property type="evidence" value="ECO:0007669"/>
    <property type="project" value="UniProtKB-UniPathway"/>
</dbReference>
<evidence type="ECO:0000256" key="6">
    <source>
        <dbReference type="ARBA" id="ARBA00022676"/>
    </source>
</evidence>
<gene>
    <name evidence="15" type="ORF">C8P66_105199</name>
</gene>
<dbReference type="GO" id="GO:0005737">
    <property type="term" value="C:cytoplasm"/>
    <property type="evidence" value="ECO:0007669"/>
    <property type="project" value="UniProtKB-ARBA"/>
</dbReference>
<organism evidence="15 16">
    <name type="scientific">Humitalea rosea</name>
    <dbReference type="NCBI Taxonomy" id="990373"/>
    <lineage>
        <taxon>Bacteria</taxon>
        <taxon>Pseudomonadati</taxon>
        <taxon>Pseudomonadota</taxon>
        <taxon>Alphaproteobacteria</taxon>
        <taxon>Acetobacterales</taxon>
        <taxon>Roseomonadaceae</taxon>
        <taxon>Humitalea</taxon>
    </lineage>
</organism>
<comment type="similarity">
    <text evidence="3">Belongs to the UPRTase family.</text>
</comment>
<protein>
    <recommendedName>
        <fullName evidence="12 13">Uracil phosphoribosyltransferase</fullName>
        <ecNumber evidence="4 13">2.4.2.9</ecNumber>
    </recommendedName>
</protein>
<comment type="pathway">
    <text evidence="2">Pyrimidine metabolism; UMP biosynthesis via salvage pathway; UMP from uracil: step 1/1.</text>
</comment>
<dbReference type="NCBIfam" id="NF001097">
    <property type="entry name" value="PRK00129.1"/>
    <property type="match status" value="1"/>
</dbReference>
<dbReference type="Pfam" id="PF14681">
    <property type="entry name" value="UPRTase"/>
    <property type="match status" value="1"/>
</dbReference>
<evidence type="ECO:0000313" key="16">
    <source>
        <dbReference type="Proteomes" id="UP000249688"/>
    </source>
</evidence>
<reference evidence="15 16" key="1">
    <citation type="submission" date="2018-06" db="EMBL/GenBank/DDBJ databases">
        <title>Genomic Encyclopedia of Archaeal and Bacterial Type Strains, Phase II (KMG-II): from individual species to whole genera.</title>
        <authorList>
            <person name="Goeker M."/>
        </authorList>
    </citation>
    <scope>NUCLEOTIDE SEQUENCE [LARGE SCALE GENOMIC DNA]</scope>
    <source>
        <strain evidence="15 16">DSM 24525</strain>
    </source>
</reference>
<keyword evidence="6 15" id="KW-0328">Glycosyltransferase</keyword>
<evidence type="ECO:0000256" key="9">
    <source>
        <dbReference type="ARBA" id="ARBA00023134"/>
    </source>
</evidence>
<proteinExistence type="inferred from homology"/>
<evidence type="ECO:0000256" key="7">
    <source>
        <dbReference type="ARBA" id="ARBA00022679"/>
    </source>
</evidence>
<keyword evidence="9" id="KW-0342">GTP-binding</keyword>
<evidence type="ECO:0000256" key="10">
    <source>
        <dbReference type="ARBA" id="ARBA00052919"/>
    </source>
</evidence>
<dbReference type="FunFam" id="3.40.50.2020:FF:000003">
    <property type="entry name" value="Uracil phosphoribosyltransferase"/>
    <property type="match status" value="1"/>
</dbReference>
<evidence type="ECO:0000259" key="14">
    <source>
        <dbReference type="Pfam" id="PF14681"/>
    </source>
</evidence>
<dbReference type="InterPro" id="IPR005765">
    <property type="entry name" value="UPRT"/>
</dbReference>
<dbReference type="GO" id="GO:0005525">
    <property type="term" value="F:GTP binding"/>
    <property type="evidence" value="ECO:0007669"/>
    <property type="project" value="UniProtKB-KW"/>
</dbReference>
<dbReference type="InterPro" id="IPR000836">
    <property type="entry name" value="PRTase_dom"/>
</dbReference>
<evidence type="ECO:0000313" key="15">
    <source>
        <dbReference type="EMBL" id="PZW48449.1"/>
    </source>
</evidence>
<dbReference type="InterPro" id="IPR050054">
    <property type="entry name" value="UPRTase/APRTase"/>
</dbReference>
<dbReference type="Gene3D" id="3.40.50.2020">
    <property type="match status" value="1"/>
</dbReference>
<dbReference type="CDD" id="cd06223">
    <property type="entry name" value="PRTases_typeI"/>
    <property type="match status" value="1"/>
</dbReference>
<evidence type="ECO:0000256" key="8">
    <source>
        <dbReference type="ARBA" id="ARBA00022741"/>
    </source>
</evidence>
<dbReference type="GO" id="GO:0006223">
    <property type="term" value="P:uracil salvage"/>
    <property type="evidence" value="ECO:0007669"/>
    <property type="project" value="InterPro"/>
</dbReference>
<evidence type="ECO:0000256" key="12">
    <source>
        <dbReference type="ARBA" id="ARBA00072146"/>
    </source>
</evidence>
<dbReference type="EMBL" id="QKYU01000005">
    <property type="protein sequence ID" value="PZW48449.1"/>
    <property type="molecule type" value="Genomic_DNA"/>
</dbReference>
<dbReference type="NCBIfam" id="TIGR01091">
    <property type="entry name" value="upp"/>
    <property type="match status" value="1"/>
</dbReference>
<dbReference type="OrthoDB" id="9781675at2"/>
<keyword evidence="16" id="KW-1185">Reference proteome</keyword>
<evidence type="ECO:0000256" key="1">
    <source>
        <dbReference type="ARBA" id="ARBA00001946"/>
    </source>
</evidence>
<feature type="domain" description="Phosphoribosyltransferase" evidence="14">
    <location>
        <begin position="10"/>
        <end position="212"/>
    </location>
</feature>
<keyword evidence="8" id="KW-0547">Nucleotide-binding</keyword>
<evidence type="ECO:0000256" key="4">
    <source>
        <dbReference type="ARBA" id="ARBA00011894"/>
    </source>
</evidence>
<sequence>MSGGVTSFTVPRHALLDHRMAELRDATTPPAAFRRLLAEIGAILTVAATADLPATSRAVTTPLETIQHPVLAVAEPALVAILRAGLGLLEGAQRIMPAAPIGHIGMARNEHTLQPMEYMLRLPPDAAERGVILLDPMLATGGSAAAACTRLKQAGITSIRLLVVVAAPEGVATMAAAHPDVPVWAAALDRGLNAQGFIMPGLGDAGDRCFGTE</sequence>
<dbReference type="SUPFAM" id="SSF53271">
    <property type="entry name" value="PRTase-like"/>
    <property type="match status" value="1"/>
</dbReference>
<dbReference type="AlphaFoldDB" id="A0A2W7KK77"/>
<comment type="function">
    <text evidence="11">Catalyzes the conversion of uracil and 5-phospho-alpha-D-ribose 1-diphosphate (PRPP) to UMP and diphosphate.</text>
</comment>
<dbReference type="GO" id="GO:0004845">
    <property type="term" value="F:uracil phosphoribosyltransferase activity"/>
    <property type="evidence" value="ECO:0007669"/>
    <property type="project" value="UniProtKB-UniRule"/>
</dbReference>
<dbReference type="PANTHER" id="PTHR32315">
    <property type="entry name" value="ADENINE PHOSPHORIBOSYLTRANSFERASE"/>
    <property type="match status" value="1"/>
</dbReference>
<dbReference type="Proteomes" id="UP000249688">
    <property type="component" value="Unassembled WGS sequence"/>
</dbReference>
<dbReference type="PANTHER" id="PTHR32315:SF4">
    <property type="entry name" value="URACIL PHOSPHORIBOSYLTRANSFERASE, CHLOROPLASTIC"/>
    <property type="match status" value="1"/>
</dbReference>
<name>A0A2W7KK77_9PROT</name>
<comment type="cofactor">
    <cofactor evidence="1">
        <name>Mg(2+)</name>
        <dbReference type="ChEBI" id="CHEBI:18420"/>
    </cofactor>
</comment>
<comment type="caution">
    <text evidence="15">The sequence shown here is derived from an EMBL/GenBank/DDBJ whole genome shotgun (WGS) entry which is preliminary data.</text>
</comment>
<evidence type="ECO:0000256" key="2">
    <source>
        <dbReference type="ARBA" id="ARBA00005180"/>
    </source>
</evidence>
<dbReference type="EC" id="2.4.2.9" evidence="4 13"/>
<accession>A0A2W7KK77</accession>
<evidence type="ECO:0000256" key="11">
    <source>
        <dbReference type="ARBA" id="ARBA00056901"/>
    </source>
</evidence>
<dbReference type="UniPathway" id="UPA00574">
    <property type="reaction ID" value="UER00636"/>
</dbReference>
<dbReference type="RefSeq" id="WP_111397318.1">
    <property type="nucleotide sequence ID" value="NZ_QKYU01000005.1"/>
</dbReference>
<evidence type="ECO:0000256" key="3">
    <source>
        <dbReference type="ARBA" id="ARBA00009516"/>
    </source>
</evidence>
<keyword evidence="5" id="KW-0021">Allosteric enzyme</keyword>
<comment type="catalytic activity">
    <reaction evidence="10">
        <text>UMP + diphosphate = 5-phospho-alpha-D-ribose 1-diphosphate + uracil</text>
        <dbReference type="Rhea" id="RHEA:13017"/>
        <dbReference type="ChEBI" id="CHEBI:17568"/>
        <dbReference type="ChEBI" id="CHEBI:33019"/>
        <dbReference type="ChEBI" id="CHEBI:57865"/>
        <dbReference type="ChEBI" id="CHEBI:58017"/>
        <dbReference type="EC" id="2.4.2.9"/>
    </reaction>
</comment>
<evidence type="ECO:0000256" key="5">
    <source>
        <dbReference type="ARBA" id="ARBA00022533"/>
    </source>
</evidence>
<dbReference type="InterPro" id="IPR029057">
    <property type="entry name" value="PRTase-like"/>
</dbReference>
<evidence type="ECO:0000256" key="13">
    <source>
        <dbReference type="NCBIfam" id="TIGR01091"/>
    </source>
</evidence>